<dbReference type="EMBL" id="JBHEZY010000018">
    <property type="protein sequence ID" value="MFC1435320.1"/>
    <property type="molecule type" value="Genomic_DNA"/>
</dbReference>
<accession>A0ABV6XAK2</accession>
<comment type="caution">
    <text evidence="1">The sequence shown here is derived from an EMBL/GenBank/DDBJ whole genome shotgun (WGS) entry which is preliminary data.</text>
</comment>
<sequence>MGIAVPLSALAAELRPDLDASLDEAGRLVVVLPSSHDRLIIKPSALRAAHPQLLWEYRTLLNTQTGTRGFLDWTDDIRPLLSFVHQRAFSFEEVAPQYQSVLDTLQRHGLEAEVISADDGGFQIRVEVRRTWQQALLLRPSTFLLIGAPEVLPARVEQVKGWHVEHYSPSDFIEVVYHTVPEPLEETDWRNASPTLLAEYLAEYVSTAR</sequence>
<gene>
    <name evidence="1" type="ORF">ACEZDB_32240</name>
</gene>
<evidence type="ECO:0000313" key="2">
    <source>
        <dbReference type="Proteomes" id="UP001592530"/>
    </source>
</evidence>
<organism evidence="1 2">
    <name type="scientific">Streptacidiphilus alkalitolerans</name>
    <dbReference type="NCBI Taxonomy" id="3342712"/>
    <lineage>
        <taxon>Bacteria</taxon>
        <taxon>Bacillati</taxon>
        <taxon>Actinomycetota</taxon>
        <taxon>Actinomycetes</taxon>
        <taxon>Kitasatosporales</taxon>
        <taxon>Streptomycetaceae</taxon>
        <taxon>Streptacidiphilus</taxon>
    </lineage>
</organism>
<dbReference type="Proteomes" id="UP001592530">
    <property type="component" value="Unassembled WGS sequence"/>
</dbReference>
<dbReference type="RefSeq" id="WP_380558263.1">
    <property type="nucleotide sequence ID" value="NZ_JBHEZY010000018.1"/>
</dbReference>
<reference evidence="1 2" key="1">
    <citation type="submission" date="2024-09" db="EMBL/GenBank/DDBJ databases">
        <authorList>
            <person name="Lee S.D."/>
        </authorList>
    </citation>
    <scope>NUCLEOTIDE SEQUENCE [LARGE SCALE GENOMIC DNA]</scope>
    <source>
        <strain evidence="1 2">N1-3</strain>
    </source>
</reference>
<name>A0ABV6XAK2_9ACTN</name>
<evidence type="ECO:0000313" key="1">
    <source>
        <dbReference type="EMBL" id="MFC1435320.1"/>
    </source>
</evidence>
<protein>
    <submittedName>
        <fullName evidence="1">Uncharacterized protein</fullName>
    </submittedName>
</protein>
<proteinExistence type="predicted"/>